<dbReference type="SUPFAM" id="SSF56954">
    <property type="entry name" value="Outer membrane efflux proteins (OEP)"/>
    <property type="match status" value="1"/>
</dbReference>
<dbReference type="Gramene" id="OE9A104300T1">
    <property type="protein sequence ID" value="OE9A104300C1"/>
    <property type="gene ID" value="OE9A104300"/>
</dbReference>
<feature type="domain" description="Multidrug resistance protein MdtA-like C-terminal permuted SH3" evidence="7">
    <location>
        <begin position="756"/>
        <end position="800"/>
    </location>
</feature>
<keyword evidence="2" id="KW-0175">Coiled coil</keyword>
<dbReference type="SUPFAM" id="SSF111369">
    <property type="entry name" value="HlyD-like secretion proteins"/>
    <property type="match status" value="1"/>
</dbReference>
<evidence type="ECO:0000256" key="2">
    <source>
        <dbReference type="SAM" id="Coils"/>
    </source>
</evidence>
<dbReference type="InterPro" id="IPR003423">
    <property type="entry name" value="OMP_efflux"/>
</dbReference>
<evidence type="ECO:0000259" key="5">
    <source>
        <dbReference type="Pfam" id="PF25917"/>
    </source>
</evidence>
<name>A0A8S0RDT7_OLEEU</name>
<proteinExistence type="predicted"/>
<dbReference type="NCBIfam" id="TIGR01730">
    <property type="entry name" value="RND_mfp"/>
    <property type="match status" value="1"/>
</dbReference>
<dbReference type="AlphaFoldDB" id="A0A8S0RDT7"/>
<dbReference type="Gene3D" id="2.40.50.100">
    <property type="match status" value="1"/>
</dbReference>
<evidence type="ECO:0000259" key="4">
    <source>
        <dbReference type="Pfam" id="PF25876"/>
    </source>
</evidence>
<dbReference type="NCBIfam" id="TIGR01845">
    <property type="entry name" value="outer_NodT"/>
    <property type="match status" value="1"/>
</dbReference>
<dbReference type="Gene3D" id="2.40.420.20">
    <property type="match status" value="1"/>
</dbReference>
<dbReference type="GO" id="GO:0015562">
    <property type="term" value="F:efflux transmembrane transporter activity"/>
    <property type="evidence" value="ECO:0007669"/>
    <property type="project" value="InterPro"/>
</dbReference>
<dbReference type="Pfam" id="PF25967">
    <property type="entry name" value="RND-MFP_C"/>
    <property type="match status" value="1"/>
</dbReference>
<dbReference type="Gene3D" id="3.30.70.1430">
    <property type="entry name" value="Multidrug efflux transporter AcrB pore domain"/>
    <property type="match status" value="1"/>
</dbReference>
<dbReference type="PRINTS" id="PR00702">
    <property type="entry name" value="ACRIFLAVINRP"/>
</dbReference>
<dbReference type="GO" id="GO:0016020">
    <property type="term" value="C:membrane"/>
    <property type="evidence" value="ECO:0007669"/>
    <property type="project" value="InterPro"/>
</dbReference>
<dbReference type="InterPro" id="IPR001036">
    <property type="entry name" value="Acrflvin-R"/>
</dbReference>
<evidence type="ECO:0000313" key="9">
    <source>
        <dbReference type="Proteomes" id="UP000594638"/>
    </source>
</evidence>
<dbReference type="Pfam" id="PF00873">
    <property type="entry name" value="ACR_tran"/>
    <property type="match status" value="1"/>
</dbReference>
<dbReference type="InterPro" id="IPR010131">
    <property type="entry name" value="MdtP/NodT-like"/>
</dbReference>
<evidence type="ECO:0000256" key="1">
    <source>
        <dbReference type="ARBA" id="ARBA00004196"/>
    </source>
</evidence>
<dbReference type="InterPro" id="IPR058625">
    <property type="entry name" value="MdtA-like_BSH"/>
</dbReference>
<comment type="subcellular location">
    <subcellularLocation>
        <location evidence="1">Cell envelope</location>
    </subcellularLocation>
</comment>
<protein>
    <submittedName>
        <fullName evidence="8">Efflux RND transporter periplasmic adaptor subunit</fullName>
    </submittedName>
</protein>
<sequence>MPAGWSVDTTQTPDESAAAAQATEAIATTRAGPPPKPSSPNPPPPAVAPVTTVAAWPSAEWWRGFGSSQLNDLISQAQKANDDIASAVARVRQADAQVQIAGAPLLPAIGVSFDGNRQRVKPSVTAAPGAKPITYNQFAAQASASYQLDFWGKNQAVFNAARFSARSSRYDHATVELTVMASVATTYFQALELHDRLDVAERDLATAQTILKDLTFEETVGTANALDVAQQATTVSVINASIPPLRQQLRQSLDALAVLVGKMPQELESPGGTLTDLSEPEVGPGLPSELLARRPDVAAAEAQLMAANANIQAARAAFFPSIDLTASGGFVSTALSGLVAPQNRVFSLAGTVAQDIFQGGALVGGYRLNKARYDELLSDYHKSVISAFSNVEDALVATQQTAEQYRRQQDAVAKARRAYEITEIQLHAGTVNVLAVLNTQTTLFSAEDALVQVSRLIKNPRWVIGAVAVVAAAVWLWLPDRRSDAAGPHHAPGGPISVDVADVRRADVPVYLDGLGTMQAFNTVTVTAREDGQLQKIAFEEGRMVNKGDLLAQIDPRPFQAALGLAQAQKAKDEAQLQSAKADLERYLTLAPENLASKQVLDAQRAAVAGLEAQIKGDQANIDNARTQLEYTSITSPIQGRTGIRRVDVGNNVRATDTNGIVVVTQLQPIALIFTLPEDTLGVISKAMSDGGVTVEAMSRDGRQEFDRGTVTLVDNQIDQTTGTIRLKAVFPNPQNQLWPGQYIDARVLVRTDKGALTIPSAAVQRGPDGMFTYVVKSDSTVEVRPLKVGEESGSLMVVQDDHDRARGVRQTTPRTQAAMSISEPFIRRPIATSLLMAGILLIGIVAFPLLPVAPLPQVDFPTIQVSAKLPGASPETMASAVATPLETQFAAIPGVTQLTSSSVLGTTQITIQFDLDRAIDGAAQDVQSAIDAAGGQLPKNLPSPPSYRKVNPADSPILIMSVHSDVLPLTQVDDYAENVLAQQVSRIPGVSQVSLGGQQKPAVRVQ</sequence>
<feature type="compositionally biased region" description="Low complexity" evidence="3">
    <location>
        <begin position="17"/>
        <end position="31"/>
    </location>
</feature>
<evidence type="ECO:0000313" key="8">
    <source>
        <dbReference type="EMBL" id="CAA2977210.1"/>
    </source>
</evidence>
<feature type="domain" description="Multidrug resistance protein MdtA-like beta-barrel" evidence="6">
    <location>
        <begin position="669"/>
        <end position="750"/>
    </location>
</feature>
<dbReference type="OrthoDB" id="1751310at2759"/>
<feature type="compositionally biased region" description="Pro residues" evidence="3">
    <location>
        <begin position="32"/>
        <end position="47"/>
    </location>
</feature>
<feature type="region of interest" description="Disordered" evidence="3">
    <location>
        <begin position="1"/>
        <end position="49"/>
    </location>
</feature>
<feature type="coiled-coil region" evidence="2">
    <location>
        <begin position="70"/>
        <end position="97"/>
    </location>
</feature>
<dbReference type="SUPFAM" id="SSF82693">
    <property type="entry name" value="Multidrug efflux transporter AcrB pore domain, PN1, PN2, PC1 and PC2 subdomains"/>
    <property type="match status" value="2"/>
</dbReference>
<dbReference type="InterPro" id="IPR058624">
    <property type="entry name" value="MdtA-like_HH"/>
</dbReference>
<dbReference type="Gene3D" id="1.10.287.470">
    <property type="entry name" value="Helix hairpin bin"/>
    <property type="match status" value="1"/>
</dbReference>
<feature type="domain" description="Multidrug resistance protein MdtA-like barrel-sandwich hybrid" evidence="5">
    <location>
        <begin position="522"/>
        <end position="665"/>
    </location>
</feature>
<feature type="coiled-coil region" evidence="2">
    <location>
        <begin position="565"/>
        <end position="628"/>
    </location>
</feature>
<dbReference type="Pfam" id="PF25944">
    <property type="entry name" value="Beta-barrel_RND"/>
    <property type="match status" value="1"/>
</dbReference>
<reference evidence="8 9" key="1">
    <citation type="submission" date="2019-12" db="EMBL/GenBank/DDBJ databases">
        <authorList>
            <person name="Alioto T."/>
            <person name="Alioto T."/>
            <person name="Gomez Garrido J."/>
        </authorList>
    </citation>
    <scope>NUCLEOTIDE SEQUENCE [LARGE SCALE GENOMIC DNA]</scope>
</reference>
<dbReference type="Pfam" id="PF25876">
    <property type="entry name" value="HH_MFP_RND"/>
    <property type="match status" value="1"/>
</dbReference>
<gene>
    <name evidence="8" type="ORF">OLEA9_A104300</name>
</gene>
<feature type="domain" description="Multidrug resistance protein MdtA-like alpha-helical hairpin" evidence="4">
    <location>
        <begin position="566"/>
        <end position="632"/>
    </location>
</feature>
<dbReference type="Proteomes" id="UP000594638">
    <property type="component" value="Unassembled WGS sequence"/>
</dbReference>
<dbReference type="PANTHER" id="PTHR30203:SF33">
    <property type="entry name" value="BLR4455 PROTEIN"/>
    <property type="match status" value="1"/>
</dbReference>
<accession>A0A8S0RDT7</accession>
<dbReference type="InterPro" id="IPR006143">
    <property type="entry name" value="RND_pump_MFP"/>
</dbReference>
<dbReference type="Gene3D" id="1.20.1640.10">
    <property type="entry name" value="Multidrug efflux transporter AcrB transmembrane domain"/>
    <property type="match status" value="1"/>
</dbReference>
<evidence type="ECO:0000259" key="7">
    <source>
        <dbReference type="Pfam" id="PF25967"/>
    </source>
</evidence>
<feature type="non-terminal residue" evidence="8">
    <location>
        <position position="1007"/>
    </location>
</feature>
<evidence type="ECO:0000256" key="3">
    <source>
        <dbReference type="SAM" id="MobiDB-lite"/>
    </source>
</evidence>
<dbReference type="Gene3D" id="2.20.200.10">
    <property type="entry name" value="Outer membrane efflux proteins (OEP)"/>
    <property type="match status" value="1"/>
</dbReference>
<dbReference type="Gene3D" id="2.40.30.170">
    <property type="match status" value="1"/>
</dbReference>
<dbReference type="Pfam" id="PF25917">
    <property type="entry name" value="BSH_RND"/>
    <property type="match status" value="1"/>
</dbReference>
<organism evidence="8 9">
    <name type="scientific">Olea europaea subsp. europaea</name>
    <dbReference type="NCBI Taxonomy" id="158383"/>
    <lineage>
        <taxon>Eukaryota</taxon>
        <taxon>Viridiplantae</taxon>
        <taxon>Streptophyta</taxon>
        <taxon>Embryophyta</taxon>
        <taxon>Tracheophyta</taxon>
        <taxon>Spermatophyta</taxon>
        <taxon>Magnoliopsida</taxon>
        <taxon>eudicotyledons</taxon>
        <taxon>Gunneridae</taxon>
        <taxon>Pentapetalae</taxon>
        <taxon>asterids</taxon>
        <taxon>lamiids</taxon>
        <taxon>Lamiales</taxon>
        <taxon>Oleaceae</taxon>
        <taxon>Oleeae</taxon>
        <taxon>Olea</taxon>
    </lineage>
</organism>
<comment type="caution">
    <text evidence="8">The sequence shown here is derived from an EMBL/GenBank/DDBJ whole genome shotgun (WGS) entry which is preliminary data.</text>
</comment>
<dbReference type="PANTHER" id="PTHR30203">
    <property type="entry name" value="OUTER MEMBRANE CATION EFFLUX PROTEIN"/>
    <property type="match status" value="1"/>
</dbReference>
<keyword evidence="9" id="KW-1185">Reference proteome</keyword>
<evidence type="ECO:0000259" key="6">
    <source>
        <dbReference type="Pfam" id="PF25944"/>
    </source>
</evidence>
<dbReference type="Pfam" id="PF02321">
    <property type="entry name" value="OEP"/>
    <property type="match status" value="2"/>
</dbReference>
<dbReference type="Gene3D" id="3.30.70.1320">
    <property type="entry name" value="Multidrug efflux transporter AcrB pore domain like"/>
    <property type="match status" value="1"/>
</dbReference>
<dbReference type="Gene3D" id="1.20.1600.10">
    <property type="entry name" value="Outer membrane efflux proteins (OEP)"/>
    <property type="match status" value="1"/>
</dbReference>
<dbReference type="InterPro" id="IPR058627">
    <property type="entry name" value="MdtA-like_C"/>
</dbReference>
<dbReference type="InterPro" id="IPR058626">
    <property type="entry name" value="MdtA-like_b-barrel"/>
</dbReference>
<dbReference type="EMBL" id="CACTIH010003006">
    <property type="protein sequence ID" value="CAA2977210.1"/>
    <property type="molecule type" value="Genomic_DNA"/>
</dbReference>
<dbReference type="FunFam" id="3.30.70.1430:FF:000001">
    <property type="entry name" value="Efflux pump membrane transporter"/>
    <property type="match status" value="1"/>
</dbReference>